<evidence type="ECO:0000256" key="1">
    <source>
        <dbReference type="ARBA" id="ARBA00004123"/>
    </source>
</evidence>
<dbReference type="InterPro" id="IPR036504">
    <property type="entry name" value="CGI121/TPRKB_sf"/>
</dbReference>
<organism evidence="6 7">
    <name type="scientific">Galdieria sulphuraria</name>
    <name type="common">Red alga</name>
    <dbReference type="NCBI Taxonomy" id="130081"/>
    <lineage>
        <taxon>Eukaryota</taxon>
        <taxon>Rhodophyta</taxon>
        <taxon>Bangiophyceae</taxon>
        <taxon>Galdieriales</taxon>
        <taxon>Galdieriaceae</taxon>
        <taxon>Galdieria</taxon>
    </lineage>
</organism>
<sequence>MIQNLSLTADQIEILYFREVANSDEILDCIRQRNFPAAVLDGNTFLNIFQFLVAAQIATLNAFRGKLVTLDVFSEIVFCLSAGKNVREAFSTFGFQSSSKSAVVVLVNPDPNTKEFILKKFVCAEVLETNEDMAKYCNEQHLMQLYQIELQELNESTLLDAIITRIAARVAL</sequence>
<dbReference type="GO" id="GO:0005634">
    <property type="term" value="C:nucleus"/>
    <property type="evidence" value="ECO:0007669"/>
    <property type="project" value="UniProtKB-SubCell"/>
</dbReference>
<dbReference type="InterPro" id="IPR013926">
    <property type="entry name" value="CGI121/TPRKB"/>
</dbReference>
<accession>M2VRQ4</accession>
<dbReference type="PANTHER" id="PTHR15840">
    <property type="entry name" value="CGI-121 FAMILY MEMBER"/>
    <property type="match status" value="1"/>
</dbReference>
<evidence type="ECO:0000313" key="7">
    <source>
        <dbReference type="Proteomes" id="UP000030680"/>
    </source>
</evidence>
<protein>
    <recommendedName>
        <fullName evidence="8">EKC/KEOPS complex subunit CGI121</fullName>
    </recommendedName>
</protein>
<dbReference type="RefSeq" id="XP_005702306.1">
    <property type="nucleotide sequence ID" value="XM_005702249.1"/>
</dbReference>
<proteinExistence type="inferred from homology"/>
<dbReference type="GO" id="GO:0000408">
    <property type="term" value="C:EKC/KEOPS complex"/>
    <property type="evidence" value="ECO:0007669"/>
    <property type="project" value="TreeGrafter"/>
</dbReference>
<dbReference type="Gramene" id="EME25786">
    <property type="protein sequence ID" value="EME25786"/>
    <property type="gene ID" value="Gasu_65540"/>
</dbReference>
<dbReference type="eggNOG" id="KOG4066">
    <property type="taxonomic scope" value="Eukaryota"/>
</dbReference>
<evidence type="ECO:0008006" key="8">
    <source>
        <dbReference type="Google" id="ProtNLM"/>
    </source>
</evidence>
<dbReference type="EMBL" id="KB454814">
    <property type="protein sequence ID" value="EME25786.1"/>
    <property type="molecule type" value="Genomic_DNA"/>
</dbReference>
<dbReference type="Proteomes" id="UP000030680">
    <property type="component" value="Unassembled WGS sequence"/>
</dbReference>
<evidence type="ECO:0000256" key="3">
    <source>
        <dbReference type="ARBA" id="ARBA00022694"/>
    </source>
</evidence>
<comment type="similarity">
    <text evidence="2 5">Belongs to the CGI121/TPRKB family.</text>
</comment>
<dbReference type="OrthoDB" id="3259at2759"/>
<name>M2VRQ4_GALSU</name>
<dbReference type="SUPFAM" id="SSF143870">
    <property type="entry name" value="PF0523-like"/>
    <property type="match status" value="1"/>
</dbReference>
<gene>
    <name evidence="6" type="ORF">Gasu_65540</name>
</gene>
<comment type="subcellular location">
    <subcellularLocation>
        <location evidence="1">Nucleus</location>
    </subcellularLocation>
</comment>
<dbReference type="KEGG" id="gsl:Gasu_65540"/>
<evidence type="ECO:0000256" key="4">
    <source>
        <dbReference type="ARBA" id="ARBA00023242"/>
    </source>
</evidence>
<keyword evidence="7" id="KW-1185">Reference proteome</keyword>
<dbReference type="Pfam" id="PF08617">
    <property type="entry name" value="CGI-121"/>
    <property type="match status" value="1"/>
</dbReference>
<dbReference type="GeneID" id="17084780"/>
<dbReference type="GO" id="GO:0002949">
    <property type="term" value="P:tRNA threonylcarbamoyladenosine modification"/>
    <property type="evidence" value="ECO:0007669"/>
    <property type="project" value="TreeGrafter"/>
</dbReference>
<reference evidence="7" key="1">
    <citation type="journal article" date="2013" name="Science">
        <title>Gene transfer from bacteria and archaea facilitated evolution of an extremophilic eukaryote.</title>
        <authorList>
            <person name="Schonknecht G."/>
            <person name="Chen W.H."/>
            <person name="Ternes C.M."/>
            <person name="Barbier G.G."/>
            <person name="Shrestha R.P."/>
            <person name="Stanke M."/>
            <person name="Brautigam A."/>
            <person name="Baker B.J."/>
            <person name="Banfield J.F."/>
            <person name="Garavito R.M."/>
            <person name="Carr K."/>
            <person name="Wilkerson C."/>
            <person name="Rensing S.A."/>
            <person name="Gagneul D."/>
            <person name="Dickenson N.E."/>
            <person name="Oesterhelt C."/>
            <person name="Lercher M.J."/>
            <person name="Weber A.P."/>
        </authorList>
    </citation>
    <scope>NUCLEOTIDE SEQUENCE [LARGE SCALE GENOMIC DNA]</scope>
    <source>
        <strain evidence="7">074W</strain>
    </source>
</reference>
<dbReference type="STRING" id="130081.M2VRQ4"/>
<keyword evidence="3" id="KW-0819">tRNA processing</keyword>
<dbReference type="OMA" id="NEDMAKY"/>
<dbReference type="AlphaFoldDB" id="M2VRQ4"/>
<evidence type="ECO:0000256" key="5">
    <source>
        <dbReference type="RuleBase" id="RU004398"/>
    </source>
</evidence>
<dbReference type="Gene3D" id="3.30.2380.10">
    <property type="entry name" value="CGI121/TPRKB"/>
    <property type="match status" value="1"/>
</dbReference>
<dbReference type="PANTHER" id="PTHR15840:SF10">
    <property type="entry name" value="EKC_KEOPS COMPLEX SUBUNIT TPRKB"/>
    <property type="match status" value="1"/>
</dbReference>
<evidence type="ECO:0000313" key="6">
    <source>
        <dbReference type="EMBL" id="EME25786.1"/>
    </source>
</evidence>
<dbReference type="GO" id="GO:0005829">
    <property type="term" value="C:cytosol"/>
    <property type="evidence" value="ECO:0007669"/>
    <property type="project" value="TreeGrafter"/>
</dbReference>
<evidence type="ECO:0000256" key="2">
    <source>
        <dbReference type="ARBA" id="ARBA00005546"/>
    </source>
</evidence>
<keyword evidence="4 5" id="KW-0539">Nucleus</keyword>